<dbReference type="InterPro" id="IPR029058">
    <property type="entry name" value="AB_hydrolase_fold"/>
</dbReference>
<dbReference type="Gene3D" id="3.40.50.1820">
    <property type="entry name" value="alpha/beta hydrolase"/>
    <property type="match status" value="1"/>
</dbReference>
<organism evidence="2 3">
    <name type="scientific">Fulvimarina manganoxydans</name>
    <dbReference type="NCBI Taxonomy" id="937218"/>
    <lineage>
        <taxon>Bacteria</taxon>
        <taxon>Pseudomonadati</taxon>
        <taxon>Pseudomonadota</taxon>
        <taxon>Alphaproteobacteria</taxon>
        <taxon>Hyphomicrobiales</taxon>
        <taxon>Aurantimonadaceae</taxon>
        <taxon>Fulvimarina</taxon>
    </lineage>
</organism>
<dbReference type="PRINTS" id="PR00313">
    <property type="entry name" value="CABNDNGRPT"/>
</dbReference>
<dbReference type="Gene3D" id="2.150.10.10">
    <property type="entry name" value="Serralysin-like metalloprotease, C-terminal"/>
    <property type="match status" value="1"/>
</dbReference>
<dbReference type="InterPro" id="IPR018511">
    <property type="entry name" value="Hemolysin-typ_Ca-bd_CS"/>
</dbReference>
<gene>
    <name evidence="2" type="ORF">SAMN06297251_12929</name>
</gene>
<protein>
    <recommendedName>
        <fullName evidence="1">DUF4214 domain-containing protein</fullName>
    </recommendedName>
</protein>
<sequence length="482" mass="50915">MSLLSSFGMTYDELAFWGDASLASFSPDRVPVGWSLVDLRGLGVDPARVNGSTYDYNGAQAVILENAGTYVVSFRGTDEQIDVAQYPGLYTGSYLENFRSLLQTLAANAPDGSNFGFTGASLGGGAVNLMARVADNDYGGRFADARFVAFASPNITSENGILNVGFSNDPVYRLLAGYQNNPSSLDNLVLATGDYLDGNYDGRHPFDDYAHSEGETAFAAFARLGDSRFADRIGADSIVIFDASSREVSDQTPGREGIGALYIGDVGADQIRGRDGNDLIDGSFGNDRLIGGRGNDEIEGGAGLDTAVFAVSFSAAARSIAPDGRLQVASDEGADLLSGVERLAFTDKMLALDVGAGENAGVVYRTYQAAFDRTPDAAGLSFWIRSADQGTSFETIAQGFIDSSEFRDAYGRNPTNQEFVGLLYENILGRPGETSGLDYWTDALAEGASRALVLTNFAESSENIALTAPAIGDGILLDPMAA</sequence>
<dbReference type="Gene3D" id="1.10.3130.20">
    <property type="entry name" value="Phycobilisome linker domain"/>
    <property type="match status" value="1"/>
</dbReference>
<accession>A0A1W2ENM3</accession>
<dbReference type="Proteomes" id="UP000192656">
    <property type="component" value="Unassembled WGS sequence"/>
</dbReference>
<feature type="domain" description="DUF4214" evidence="1">
    <location>
        <begin position="397"/>
        <end position="466"/>
    </location>
</feature>
<dbReference type="RefSeq" id="WP_084412608.1">
    <property type="nucleotide sequence ID" value="NZ_FWXR01000029.1"/>
</dbReference>
<dbReference type="Pfam" id="PF13946">
    <property type="entry name" value="DUF4214"/>
    <property type="match status" value="1"/>
</dbReference>
<dbReference type="STRING" id="937218.SAMN06297251_12929"/>
<keyword evidence="3" id="KW-1185">Reference proteome</keyword>
<dbReference type="Pfam" id="PF00353">
    <property type="entry name" value="HemolysinCabind"/>
    <property type="match status" value="1"/>
</dbReference>
<evidence type="ECO:0000313" key="3">
    <source>
        <dbReference type="Proteomes" id="UP000192656"/>
    </source>
</evidence>
<dbReference type="InterPro" id="IPR038255">
    <property type="entry name" value="PBS_linker_sf"/>
</dbReference>
<proteinExistence type="predicted"/>
<dbReference type="EMBL" id="FWXR01000029">
    <property type="protein sequence ID" value="SMD11279.1"/>
    <property type="molecule type" value="Genomic_DNA"/>
</dbReference>
<dbReference type="SUPFAM" id="SSF51120">
    <property type="entry name" value="beta-Roll"/>
    <property type="match status" value="1"/>
</dbReference>
<dbReference type="InterPro" id="IPR011049">
    <property type="entry name" value="Serralysin-like_metalloprot_C"/>
</dbReference>
<dbReference type="SUPFAM" id="SSF53474">
    <property type="entry name" value="alpha/beta-Hydrolases"/>
    <property type="match status" value="1"/>
</dbReference>
<reference evidence="2 3" key="1">
    <citation type="submission" date="2017-04" db="EMBL/GenBank/DDBJ databases">
        <authorList>
            <person name="Afonso C.L."/>
            <person name="Miller P.J."/>
            <person name="Scott M.A."/>
            <person name="Spackman E."/>
            <person name="Goraichik I."/>
            <person name="Dimitrov K.M."/>
            <person name="Suarez D.L."/>
            <person name="Swayne D.E."/>
        </authorList>
    </citation>
    <scope>NUCLEOTIDE SEQUENCE [LARGE SCALE GENOMIC DNA]</scope>
    <source>
        <strain evidence="2 3">CGMCC 1.10972</strain>
    </source>
</reference>
<dbReference type="InterPro" id="IPR025282">
    <property type="entry name" value="DUF4214"/>
</dbReference>
<name>A0A1W2ENM3_9HYPH</name>
<dbReference type="InterPro" id="IPR001343">
    <property type="entry name" value="Hemolysn_Ca-bd"/>
</dbReference>
<evidence type="ECO:0000313" key="2">
    <source>
        <dbReference type="EMBL" id="SMD11279.1"/>
    </source>
</evidence>
<dbReference type="AlphaFoldDB" id="A0A1W2ENM3"/>
<dbReference type="GO" id="GO:0005509">
    <property type="term" value="F:calcium ion binding"/>
    <property type="evidence" value="ECO:0007669"/>
    <property type="project" value="InterPro"/>
</dbReference>
<dbReference type="OrthoDB" id="733404at2"/>
<evidence type="ECO:0000259" key="1">
    <source>
        <dbReference type="Pfam" id="PF13946"/>
    </source>
</evidence>
<dbReference type="PROSITE" id="PS00330">
    <property type="entry name" value="HEMOLYSIN_CALCIUM"/>
    <property type="match status" value="2"/>
</dbReference>